<dbReference type="EMBL" id="SOZE01000002">
    <property type="protein sequence ID" value="TFF40416.1"/>
    <property type="molecule type" value="Genomic_DNA"/>
</dbReference>
<keyword evidence="1" id="KW-0472">Membrane</keyword>
<dbReference type="InterPro" id="IPR021215">
    <property type="entry name" value="DUF2752"/>
</dbReference>
<keyword evidence="1" id="KW-1133">Transmembrane helix</keyword>
<evidence type="ECO:0000313" key="3">
    <source>
        <dbReference type="Proteomes" id="UP000297540"/>
    </source>
</evidence>
<reference evidence="2 3" key="1">
    <citation type="journal article" date="2017" name="Int. J. Syst. Evol. Microbiol.">
        <title>Mucilaginibacterpsychrotolerans sp. nov., isolated from peatlands.</title>
        <authorList>
            <person name="Deng Y."/>
            <person name="Shen L."/>
            <person name="Xu B."/>
            <person name="Liu Y."/>
            <person name="Gu Z."/>
            <person name="Liu H."/>
            <person name="Zhou Y."/>
        </authorList>
    </citation>
    <scope>NUCLEOTIDE SEQUENCE [LARGE SCALE GENOMIC DNA]</scope>
    <source>
        <strain evidence="2 3">NH7-4</strain>
    </source>
</reference>
<keyword evidence="1" id="KW-0812">Transmembrane</keyword>
<dbReference type="OrthoDB" id="1525013at2"/>
<dbReference type="Proteomes" id="UP000297540">
    <property type="component" value="Unassembled WGS sequence"/>
</dbReference>
<accession>A0A4Y8SPX8</accession>
<dbReference type="Pfam" id="PF10825">
    <property type="entry name" value="DUF2752"/>
    <property type="match status" value="1"/>
</dbReference>
<keyword evidence="3" id="KW-1185">Reference proteome</keyword>
<organism evidence="2 3">
    <name type="scientific">Mucilaginibacter psychrotolerans</name>
    <dbReference type="NCBI Taxonomy" id="1524096"/>
    <lineage>
        <taxon>Bacteria</taxon>
        <taxon>Pseudomonadati</taxon>
        <taxon>Bacteroidota</taxon>
        <taxon>Sphingobacteriia</taxon>
        <taxon>Sphingobacteriales</taxon>
        <taxon>Sphingobacteriaceae</taxon>
        <taxon>Mucilaginibacter</taxon>
    </lineage>
</organism>
<feature type="transmembrane region" description="Helical" evidence="1">
    <location>
        <begin position="22"/>
        <end position="41"/>
    </location>
</feature>
<proteinExistence type="predicted"/>
<evidence type="ECO:0000256" key="1">
    <source>
        <dbReference type="SAM" id="Phobius"/>
    </source>
</evidence>
<name>A0A4Y8SPX8_9SPHI</name>
<sequence length="86" mass="9538">MACLVFTNPAGPSHFSLCPLKAMGIAWCPGCGLGHAIAYLFHGDIRASFHAHWLGIPAVLGILYRIYTLIFPVNYLARMQRVDTHR</sequence>
<comment type="caution">
    <text evidence="2">The sequence shown here is derived from an EMBL/GenBank/DDBJ whole genome shotgun (WGS) entry which is preliminary data.</text>
</comment>
<feature type="transmembrane region" description="Helical" evidence="1">
    <location>
        <begin position="53"/>
        <end position="77"/>
    </location>
</feature>
<evidence type="ECO:0000313" key="2">
    <source>
        <dbReference type="EMBL" id="TFF40416.1"/>
    </source>
</evidence>
<protein>
    <submittedName>
        <fullName evidence="2">DUF2752 domain-containing protein</fullName>
    </submittedName>
</protein>
<gene>
    <name evidence="2" type="ORF">E2R66_02925</name>
</gene>
<dbReference type="AlphaFoldDB" id="A0A4Y8SPX8"/>